<keyword evidence="4" id="KW-0812">Transmembrane</keyword>
<dbReference type="PROSITE" id="PS00108">
    <property type="entry name" value="PROTEIN_KINASE_ST"/>
    <property type="match status" value="1"/>
</dbReference>
<keyword evidence="2 3" id="KW-0067">ATP-binding</keyword>
<dbReference type="SMART" id="SM00261">
    <property type="entry name" value="FU"/>
    <property type="match status" value="15"/>
</dbReference>
<dbReference type="OMA" id="KSFWKKD"/>
<dbReference type="PROSITE" id="PS00107">
    <property type="entry name" value="PROTEIN_KINASE_ATP"/>
    <property type="match status" value="1"/>
</dbReference>
<keyword evidence="6" id="KW-0418">Kinase</keyword>
<dbReference type="RefSeq" id="XP_004258643.1">
    <property type="nucleotide sequence ID" value="XM_004258595.1"/>
</dbReference>
<dbReference type="KEGG" id="eiv:EIN_398020"/>
<keyword evidence="4" id="KW-0472">Membrane</keyword>
<dbReference type="Proteomes" id="UP000014680">
    <property type="component" value="Unassembled WGS sequence"/>
</dbReference>
<dbReference type="InterPro" id="IPR011009">
    <property type="entry name" value="Kinase-like_dom_sf"/>
</dbReference>
<evidence type="ECO:0000256" key="4">
    <source>
        <dbReference type="SAM" id="Phobius"/>
    </source>
</evidence>
<proteinExistence type="predicted"/>
<dbReference type="InterPro" id="IPR006212">
    <property type="entry name" value="Furin_repeat"/>
</dbReference>
<organism evidence="6 7">
    <name type="scientific">Entamoeba invadens IP1</name>
    <dbReference type="NCBI Taxonomy" id="370355"/>
    <lineage>
        <taxon>Eukaryota</taxon>
        <taxon>Amoebozoa</taxon>
        <taxon>Evosea</taxon>
        <taxon>Archamoebae</taxon>
        <taxon>Mastigamoebida</taxon>
        <taxon>Entamoebidae</taxon>
        <taxon>Entamoeba</taxon>
    </lineage>
</organism>
<evidence type="ECO:0000313" key="6">
    <source>
        <dbReference type="EMBL" id="ELP91872.1"/>
    </source>
</evidence>
<feature type="domain" description="Protein kinase" evidence="5">
    <location>
        <begin position="1509"/>
        <end position="1773"/>
    </location>
</feature>
<dbReference type="PANTHER" id="PTHR45756">
    <property type="entry name" value="PALMITOYLTRANSFERASE"/>
    <property type="match status" value="1"/>
</dbReference>
<protein>
    <submittedName>
        <fullName evidence="6">Protein serine/threonine kinase, putative</fullName>
        <ecNumber evidence="6">2.7.12.2</ecNumber>
    </submittedName>
</protein>
<evidence type="ECO:0000256" key="3">
    <source>
        <dbReference type="PROSITE-ProRule" id="PRU10141"/>
    </source>
</evidence>
<dbReference type="GeneID" id="14890916"/>
<feature type="binding site" evidence="3">
    <location>
        <position position="1536"/>
    </location>
    <ligand>
        <name>ATP</name>
        <dbReference type="ChEBI" id="CHEBI:30616"/>
    </ligand>
</feature>
<dbReference type="SUPFAM" id="SSF57184">
    <property type="entry name" value="Growth factor receptor domain"/>
    <property type="match status" value="9"/>
</dbReference>
<dbReference type="VEuPathDB" id="AmoebaDB:EIN_398020"/>
<gene>
    <name evidence="6" type="ORF">EIN_398020</name>
</gene>
<dbReference type="SUPFAM" id="SSF56112">
    <property type="entry name" value="Protein kinase-like (PK-like)"/>
    <property type="match status" value="1"/>
</dbReference>
<dbReference type="Gene3D" id="3.30.200.20">
    <property type="entry name" value="Phosphorylase Kinase, domain 1"/>
    <property type="match status" value="1"/>
</dbReference>
<sequence>YHINQKNKNFSNQEKHLSHLKSGMKTACGAYCNNCQYNICYGCYDGYYLSNYNCYPCVLPCATCSGQYNGNCKTCTEGYYLVGSTCYKCPSGCMKCTLSRQNTFVCEICGYGYYKDTSKICIKCDKTCGKCDGTSYLNCTSCATQFYNATNNENESKCTNCDSKCNSCNGPLGVNCLECISGYYKVDDKCVPCDISCSTCNGPESSNCTSCSKGFYQVNQTDNSLLCEPCVSNCSTCEKNGECLLCDNGFYLYISKCYSCDSSCKTCFGMASNNCLTCRPGLAVRYGTCYDCQITNCFKCFYDAQGYKCNACYEGFYLKGYSVCASCNSLCHTCYGPTNGECNSCISNYYISESTCKQCYPLCLECFGGSNGNCTSCKSGNYIHNHYCYPCHSSCEECYGPSIQECTKCKPNHYLNSTECISCDPSCNECHGSTNTECTSCASGFSFDETHTCLSCNNSCSSCNITEQSICTLCDEGFYLDLNSSNCVSCYTGCSECTSNEENDCSKCFEGFYLNGTTCALCNNKCSLCSEDFPDICVKCKEGYYLNGTECLQCSSTCLTCDTSQDNCTSCRDGEMYLYDNTCNICSHCSPGHCYHSQCDLCENAHYYNILFDCFECNETCFACDESLSTDCLSCYNTSYLEDRECKPCGDTCEEDKCDMTEGCIECKIGNYPENKTCHQCSDILNCVECSQTNKTCNICGGNFEPNENNTECFCKSGYYRTNLTNCSPCYEGMDYCKNCHNVNDTYDLICVECYDPYYLNEYTNNTCKLCSGNYYLLKDKITHNVTCGEGNANCILRLNESLCVLCEDNFYIQNGTCVTQNDTNCSVSSNVTCEMCEDENILSVNGKCETRNVNCKYFENNFGPNSKCFTCIDNYTSTTSDLINCTTQIPNDKVMKNGIYYSCSLNEYVNQNNECKSCAESAAKSQQCNLYNKTISVIDCPDRHSVDYNTETCINDDNCQQYEGDDCVSCSTTQHFVIDQNTCTKRAVDGCASYDTEKCIKCINTHILFNGTCVESSNLSCDKSTGYSCVLCQSEYHRISDVTGVSYCLPNGENVKYAFSDTQRDDIITVLECVTDTFLNNNSCMSNAHNTTVKGELNDNCKRRTPKGCIQCEDSYYLDEYSNCVTCTSTNTSCVTCVNASYCLSCPNNSFLNAQNQCEPSTDLEFRCQQMMPKNTGCAICKETYYKERSDCLTCDSTCQLCKENSKCVSCKNGYFQITSENYLCQAYSSLTNCITKTQLGCTRCEDRYYLNTIIPRCYPCQSNCSLCVTGMVCNLCDSDYILIDGTCKHYTEINFCLSESHNLCSKCDKDKKLSDDGLSCVDQINLPLVIALPISLVFVIVLVTIALFLLWYFIRQHNKRVEEMKKICVFNMKRSNISFTNLNESVAFNMTKIVFESDTNENSEISVDEETRSLICVGNVSKNRLKIQFSVIDGCDLFDIRTEPKLITLDSNYACEFEVFLKPNCSCCIDDAILCISLDIKKGEQKTTKISVTGKTILTTKLDINELHEERKLGEGSFGIVYYGHFRGHEVAIKRLKSGCSDVSSKKEFEKEVLMLDKFRSDFIVHFFGAVFIPTKICLVTEFAQYGSLADLMKHKQNDEIPIKTIQHKLLLDMAKGISYLHNNGIVHRDIKPDNLLVFSLDIDELINAKLTDFGSARNVNMLMNNMTFTKGIGTPKYMAPEVLKKEKYQMPSDIYSLAITFYECLIWEEPYPKQKFKFAWSVADFVTAGKHLEQLKQITTTEYTLLNEMWRFDAQSRIKIDDVVEKLKTI</sequence>
<dbReference type="InterPro" id="IPR008271">
    <property type="entry name" value="Ser/Thr_kinase_AS"/>
</dbReference>
<dbReference type="Pfam" id="PF03302">
    <property type="entry name" value="VSP"/>
    <property type="match status" value="1"/>
</dbReference>
<dbReference type="PANTHER" id="PTHR45756:SF1">
    <property type="entry name" value="PROTEIN KINASE DOMAIN CONTAINING PROTEIN"/>
    <property type="match status" value="1"/>
</dbReference>
<dbReference type="GO" id="GO:0005524">
    <property type="term" value="F:ATP binding"/>
    <property type="evidence" value="ECO:0007669"/>
    <property type="project" value="UniProtKB-UniRule"/>
</dbReference>
<dbReference type="EC" id="2.7.12.2" evidence="6"/>
<evidence type="ECO:0000256" key="2">
    <source>
        <dbReference type="ARBA" id="ARBA00022840"/>
    </source>
</evidence>
<dbReference type="InterPro" id="IPR005127">
    <property type="entry name" value="Giardia_VSP"/>
</dbReference>
<feature type="non-terminal residue" evidence="6">
    <location>
        <position position="1"/>
    </location>
</feature>
<evidence type="ECO:0000256" key="1">
    <source>
        <dbReference type="ARBA" id="ARBA00022741"/>
    </source>
</evidence>
<dbReference type="SMART" id="SM00220">
    <property type="entry name" value="S_TKc"/>
    <property type="match status" value="1"/>
</dbReference>
<dbReference type="InterPro" id="IPR000742">
    <property type="entry name" value="EGF"/>
</dbReference>
<dbReference type="Gene3D" id="2.10.220.10">
    <property type="entry name" value="Hormone Receptor, Insulin-like Growth Factor Receptor 1, Chain A, domain 2"/>
    <property type="match status" value="2"/>
</dbReference>
<dbReference type="InterPro" id="IPR000719">
    <property type="entry name" value="Prot_kinase_dom"/>
</dbReference>
<evidence type="ECO:0000313" key="7">
    <source>
        <dbReference type="Proteomes" id="UP000014680"/>
    </source>
</evidence>
<keyword evidence="6" id="KW-0808">Transferase</keyword>
<dbReference type="InterPro" id="IPR009030">
    <property type="entry name" value="Growth_fac_rcpt_cys_sf"/>
</dbReference>
<dbReference type="GO" id="GO:0004708">
    <property type="term" value="F:MAP kinase kinase activity"/>
    <property type="evidence" value="ECO:0007669"/>
    <property type="project" value="UniProtKB-EC"/>
</dbReference>
<dbReference type="InterPro" id="IPR017441">
    <property type="entry name" value="Protein_kinase_ATP_BS"/>
</dbReference>
<dbReference type="EMBL" id="KB206411">
    <property type="protein sequence ID" value="ELP91872.1"/>
    <property type="molecule type" value="Genomic_DNA"/>
</dbReference>
<keyword evidence="4" id="KW-1133">Transmembrane helix</keyword>
<dbReference type="Gene3D" id="1.10.510.10">
    <property type="entry name" value="Transferase(Phosphotransferase) domain 1"/>
    <property type="match status" value="1"/>
</dbReference>
<keyword evidence="7" id="KW-1185">Reference proteome</keyword>
<dbReference type="Pfam" id="PF00069">
    <property type="entry name" value="Pkinase"/>
    <property type="match status" value="1"/>
</dbReference>
<dbReference type="SMART" id="SM00181">
    <property type="entry name" value="EGF"/>
    <property type="match status" value="18"/>
</dbReference>
<reference evidence="6 7" key="1">
    <citation type="submission" date="2012-10" db="EMBL/GenBank/DDBJ databases">
        <authorList>
            <person name="Zafar N."/>
            <person name="Inman J."/>
            <person name="Hall N."/>
            <person name="Lorenzi H."/>
            <person name="Caler E."/>
        </authorList>
    </citation>
    <scope>NUCLEOTIDE SEQUENCE [LARGE SCALE GENOMIC DNA]</scope>
    <source>
        <strain evidence="6 7">IP1</strain>
    </source>
</reference>
<dbReference type="PROSITE" id="PS50011">
    <property type="entry name" value="PROTEIN_KINASE_DOM"/>
    <property type="match status" value="1"/>
</dbReference>
<dbReference type="CDD" id="cd00064">
    <property type="entry name" value="FU"/>
    <property type="match status" value="1"/>
</dbReference>
<dbReference type="InterPro" id="IPR053215">
    <property type="entry name" value="TKL_Ser/Thr_kinase"/>
</dbReference>
<evidence type="ECO:0000259" key="5">
    <source>
        <dbReference type="PROSITE" id="PS50011"/>
    </source>
</evidence>
<keyword evidence="1 3" id="KW-0547">Nucleotide-binding</keyword>
<accession>A0A0A1UA14</accession>
<name>A0A0A1UA14_ENTIV</name>
<dbReference type="OrthoDB" id="430044at2759"/>
<feature type="transmembrane region" description="Helical" evidence="4">
    <location>
        <begin position="1330"/>
        <end position="1356"/>
    </location>
</feature>